<dbReference type="InterPro" id="IPR036116">
    <property type="entry name" value="FN3_sf"/>
</dbReference>
<dbReference type="InterPro" id="IPR033427">
    <property type="entry name" value="DUF5123"/>
</dbReference>
<proteinExistence type="predicted"/>
<dbReference type="SUPFAM" id="SSF51126">
    <property type="entry name" value="Pectin lyase-like"/>
    <property type="match status" value="1"/>
</dbReference>
<dbReference type="CDD" id="cd00063">
    <property type="entry name" value="FN3"/>
    <property type="match status" value="1"/>
</dbReference>
<evidence type="ECO:0000259" key="1">
    <source>
        <dbReference type="PROSITE" id="PS50853"/>
    </source>
</evidence>
<dbReference type="AlphaFoldDB" id="C6Y3U4"/>
<accession>C6Y3U4</accession>
<evidence type="ECO:0000313" key="3">
    <source>
        <dbReference type="Proteomes" id="UP000000852"/>
    </source>
</evidence>
<dbReference type="EMBL" id="CP001681">
    <property type="protein sequence ID" value="ACU03373.1"/>
    <property type="molecule type" value="Genomic_DNA"/>
</dbReference>
<sequence>MVMKNNKRYISILFLATLIGFSGCKEDQLDPITTLKVDRAFSPTGLTATVVNKISVKLDWKAVNNAKTYTIEIFENADFSGTPVKTIGNIAFTQVPYTVSGLAGDTQYAIRVKAAGEDVGDSKWVTATVKTDAEQIFNAVKLADISGNSAILTWPAGETATTITLSPGNLSHTVTPAEIAAGSATVTGLTGETNYTAKLLNGNKIRGTITFKTYVDIRNAKIINSVAEFNTALTTAVNGDILAVKTGNFDFAGATIAVTKSISVVAFQATERPVLNNLSFNVQSGASLKIKNLVIDGGATPTFAITYAAGNFGNLEIDGSVIKNYGGGILGLTSTTIVSTISSVLINNNVFSTFGAGGEFIDFRGSFANSLTFTNNTLYAQGAREFIRMDNSASASYPAAKVIITVSNNTLNAVASGGKRLFYVRIPAASHEIYFTKNIVASTDGLLANQAQTNLVTLSGNNYFTAPNMVSSATVGVKVDASGTTLDPGFKSPATGDFTISQVDLKANGIGDPRWR</sequence>
<dbReference type="InterPro" id="IPR032530">
    <property type="entry name" value="DUF4957"/>
</dbReference>
<keyword evidence="3" id="KW-1185">Reference proteome</keyword>
<gene>
    <name evidence="2" type="ordered locus">Phep_1155</name>
</gene>
<dbReference type="eggNOG" id="ENOG502Z7QF">
    <property type="taxonomic scope" value="Bacteria"/>
</dbReference>
<dbReference type="InterPro" id="IPR011050">
    <property type="entry name" value="Pectin_lyase_fold/virulence"/>
</dbReference>
<name>C6Y3U4_PEDHD</name>
<organism evidence="2 3">
    <name type="scientific">Pedobacter heparinus (strain ATCC 13125 / DSM 2366 / CIP 104194 / JCM 7457 / NBRC 12017 / NCIMB 9290 / NRRL B-14731 / HIM 762-3)</name>
    <dbReference type="NCBI Taxonomy" id="485917"/>
    <lineage>
        <taxon>Bacteria</taxon>
        <taxon>Pseudomonadati</taxon>
        <taxon>Bacteroidota</taxon>
        <taxon>Sphingobacteriia</taxon>
        <taxon>Sphingobacteriales</taxon>
        <taxon>Sphingobacteriaceae</taxon>
        <taxon>Pedobacter</taxon>
    </lineage>
</organism>
<dbReference type="PROSITE" id="PS51257">
    <property type="entry name" value="PROKAR_LIPOPROTEIN"/>
    <property type="match status" value="1"/>
</dbReference>
<dbReference type="Proteomes" id="UP000000852">
    <property type="component" value="Chromosome"/>
</dbReference>
<dbReference type="HOGENOM" id="CLU_036289_1_0_10"/>
<dbReference type="Pfam" id="PF16318">
    <property type="entry name" value="DUF4957"/>
    <property type="match status" value="1"/>
</dbReference>
<dbReference type="Pfam" id="PF17161">
    <property type="entry name" value="DUF5123"/>
    <property type="match status" value="1"/>
</dbReference>
<feature type="domain" description="Fibronectin type-III" evidence="1">
    <location>
        <begin position="42"/>
        <end position="135"/>
    </location>
</feature>
<dbReference type="Gene3D" id="2.60.40.10">
    <property type="entry name" value="Immunoglobulins"/>
    <property type="match status" value="1"/>
</dbReference>
<dbReference type="PROSITE" id="PS50853">
    <property type="entry name" value="FN3"/>
    <property type="match status" value="1"/>
</dbReference>
<dbReference type="SUPFAM" id="SSF49265">
    <property type="entry name" value="Fibronectin type III"/>
    <property type="match status" value="1"/>
</dbReference>
<evidence type="ECO:0000313" key="2">
    <source>
        <dbReference type="EMBL" id="ACU03373.1"/>
    </source>
</evidence>
<dbReference type="SMART" id="SM00060">
    <property type="entry name" value="FN3"/>
    <property type="match status" value="2"/>
</dbReference>
<dbReference type="InterPro" id="IPR013783">
    <property type="entry name" value="Ig-like_fold"/>
</dbReference>
<dbReference type="STRING" id="485917.Phep_1155"/>
<protein>
    <submittedName>
        <fullName evidence="2">Fibronectin type III domain protein</fullName>
    </submittedName>
</protein>
<reference evidence="2 3" key="1">
    <citation type="journal article" date="2009" name="Stand. Genomic Sci.">
        <title>Complete genome sequence of Pedobacter heparinus type strain (HIM 762-3).</title>
        <authorList>
            <person name="Han C."/>
            <person name="Spring S."/>
            <person name="Lapidus A."/>
            <person name="Del Rio T.G."/>
            <person name="Tice H."/>
            <person name="Copeland A."/>
            <person name="Cheng J.F."/>
            <person name="Lucas S."/>
            <person name="Chen F."/>
            <person name="Nolan M."/>
            <person name="Bruce D."/>
            <person name="Goodwin L."/>
            <person name="Pitluck S."/>
            <person name="Ivanova N."/>
            <person name="Mavromatis K."/>
            <person name="Mikhailova N."/>
            <person name="Pati A."/>
            <person name="Chen A."/>
            <person name="Palaniappan K."/>
            <person name="Land M."/>
            <person name="Hauser L."/>
            <person name="Chang Y.J."/>
            <person name="Jeffries C.C."/>
            <person name="Saunders E."/>
            <person name="Chertkov O."/>
            <person name="Brettin T."/>
            <person name="Goker M."/>
            <person name="Rohde M."/>
            <person name="Bristow J."/>
            <person name="Eisen J.A."/>
            <person name="Markowitz V."/>
            <person name="Hugenholtz P."/>
            <person name="Kyrpides N.C."/>
            <person name="Klenk H.P."/>
            <person name="Detter J.C."/>
        </authorList>
    </citation>
    <scope>NUCLEOTIDE SEQUENCE [LARGE SCALE GENOMIC DNA]</scope>
    <source>
        <strain evidence="3">ATCC 13125 / DSM 2366 / CIP 104194 / JCM 7457 / NBRC 12017 / NCIMB 9290 / NRRL B-14731 / HIM 762-3</strain>
    </source>
</reference>
<dbReference type="KEGG" id="phe:Phep_1155"/>
<dbReference type="InterPro" id="IPR003961">
    <property type="entry name" value="FN3_dom"/>
</dbReference>